<protein>
    <submittedName>
        <fullName evidence="2">Alpha/beta hydrolase-fold protein</fullName>
    </submittedName>
</protein>
<reference evidence="2" key="1">
    <citation type="submission" date="2022-04" db="EMBL/GenBank/DDBJ databases">
        <title>Mucilaginibacter sp. RS28 isolated from freshwater.</title>
        <authorList>
            <person name="Ko S.-R."/>
        </authorList>
    </citation>
    <scope>NUCLEOTIDE SEQUENCE</scope>
    <source>
        <strain evidence="2">RS28</strain>
    </source>
</reference>
<dbReference type="InterPro" id="IPR050583">
    <property type="entry name" value="Mycobacterial_A85_antigen"/>
</dbReference>
<keyword evidence="3" id="KW-1185">Reference proteome</keyword>
<dbReference type="Pfam" id="PF00756">
    <property type="entry name" value="Esterase"/>
    <property type="match status" value="1"/>
</dbReference>
<feature type="chain" id="PRO_5040832739" evidence="1">
    <location>
        <begin position="18"/>
        <end position="280"/>
    </location>
</feature>
<dbReference type="InterPro" id="IPR000801">
    <property type="entry name" value="Esterase-like"/>
</dbReference>
<name>A0A9X2BAH7_9SPHI</name>
<gene>
    <name evidence="2" type="ORF">MUY27_19220</name>
</gene>
<organism evidence="2 3">
    <name type="scientific">Mucilaginibacter straminoryzae</name>
    <dbReference type="NCBI Taxonomy" id="2932774"/>
    <lineage>
        <taxon>Bacteria</taxon>
        <taxon>Pseudomonadati</taxon>
        <taxon>Bacteroidota</taxon>
        <taxon>Sphingobacteriia</taxon>
        <taxon>Sphingobacteriales</taxon>
        <taxon>Sphingobacteriaceae</taxon>
        <taxon>Mucilaginibacter</taxon>
    </lineage>
</organism>
<dbReference type="Proteomes" id="UP001139450">
    <property type="component" value="Unassembled WGS sequence"/>
</dbReference>
<dbReference type="PANTHER" id="PTHR48098">
    <property type="entry name" value="ENTEROCHELIN ESTERASE-RELATED"/>
    <property type="match status" value="1"/>
</dbReference>
<dbReference type="PANTHER" id="PTHR48098:SF6">
    <property type="entry name" value="FERRI-BACILLIBACTIN ESTERASE BESA"/>
    <property type="match status" value="1"/>
</dbReference>
<accession>A0A9X2BAH7</accession>
<proteinExistence type="predicted"/>
<dbReference type="RefSeq" id="WP_245132857.1">
    <property type="nucleotide sequence ID" value="NZ_JALJEJ010000013.1"/>
</dbReference>
<keyword evidence="2" id="KW-0378">Hydrolase</keyword>
<dbReference type="InterPro" id="IPR029058">
    <property type="entry name" value="AB_hydrolase_fold"/>
</dbReference>
<comment type="caution">
    <text evidence="2">The sequence shown here is derived from an EMBL/GenBank/DDBJ whole genome shotgun (WGS) entry which is preliminary data.</text>
</comment>
<dbReference type="Gene3D" id="3.40.50.1820">
    <property type="entry name" value="alpha/beta hydrolase"/>
    <property type="match status" value="1"/>
</dbReference>
<evidence type="ECO:0000313" key="3">
    <source>
        <dbReference type="Proteomes" id="UP001139450"/>
    </source>
</evidence>
<sequence>MRFITILLCFFYAAAFAQSDTTFKPLQMGLTTKIYSKALNENRTVNIYLPPGYRQDDTTKYNVVYVLDGGYEEDFLHIAGLVQYASQPWVKRLRPSIVVGIENTRRQRDFTFAVQNLDFLNKVGYKKTDIPLYGGSAKYIAFLENELLPFVNGHFKTSGENTVIGESLAGLLTTEIFTRHTSLFNNYIIISPSLWWGGESLLKELEATNLKVTRPVKVYIGAPKKEEVPMMYQDAVQLHDIMQKKAGANLKVYFDYLPDETHATVIHQAVYDAFKMMAVK</sequence>
<dbReference type="GO" id="GO:0016787">
    <property type="term" value="F:hydrolase activity"/>
    <property type="evidence" value="ECO:0007669"/>
    <property type="project" value="UniProtKB-KW"/>
</dbReference>
<dbReference type="AlphaFoldDB" id="A0A9X2BAH7"/>
<evidence type="ECO:0000256" key="1">
    <source>
        <dbReference type="SAM" id="SignalP"/>
    </source>
</evidence>
<dbReference type="SUPFAM" id="SSF53474">
    <property type="entry name" value="alpha/beta-Hydrolases"/>
    <property type="match status" value="1"/>
</dbReference>
<keyword evidence="1" id="KW-0732">Signal</keyword>
<dbReference type="EMBL" id="JALJEJ010000013">
    <property type="protein sequence ID" value="MCJ8211859.1"/>
    <property type="molecule type" value="Genomic_DNA"/>
</dbReference>
<feature type="signal peptide" evidence="1">
    <location>
        <begin position="1"/>
        <end position="17"/>
    </location>
</feature>
<evidence type="ECO:0000313" key="2">
    <source>
        <dbReference type="EMBL" id="MCJ8211859.1"/>
    </source>
</evidence>